<evidence type="ECO:0000313" key="1">
    <source>
        <dbReference type="EMBL" id="KAH3715752.1"/>
    </source>
</evidence>
<reference evidence="1" key="1">
    <citation type="journal article" date="2019" name="bioRxiv">
        <title>The Genome of the Zebra Mussel, Dreissena polymorpha: A Resource for Invasive Species Research.</title>
        <authorList>
            <person name="McCartney M.A."/>
            <person name="Auch B."/>
            <person name="Kono T."/>
            <person name="Mallez S."/>
            <person name="Zhang Y."/>
            <person name="Obille A."/>
            <person name="Becker A."/>
            <person name="Abrahante J.E."/>
            <person name="Garbe J."/>
            <person name="Badalamenti J.P."/>
            <person name="Herman A."/>
            <person name="Mangelson H."/>
            <person name="Liachko I."/>
            <person name="Sullivan S."/>
            <person name="Sone E.D."/>
            <person name="Koren S."/>
            <person name="Silverstein K.A.T."/>
            <person name="Beckman K.B."/>
            <person name="Gohl D.M."/>
        </authorList>
    </citation>
    <scope>NUCLEOTIDE SEQUENCE</scope>
    <source>
        <strain evidence="1">Duluth1</strain>
        <tissue evidence="1">Whole animal</tissue>
    </source>
</reference>
<sequence>MSVQVPLGTGVEVTTGEPQLVIDPLQIPWKDQRRLEKSILCMFVSWNTLACRSALGEGLR</sequence>
<proteinExistence type="predicted"/>
<gene>
    <name evidence="1" type="ORF">DPMN_058465</name>
</gene>
<dbReference type="EMBL" id="JAIWYP010000013">
    <property type="protein sequence ID" value="KAH3715752.1"/>
    <property type="molecule type" value="Genomic_DNA"/>
</dbReference>
<name>A0A9D4C1T4_DREPO</name>
<accession>A0A9D4C1T4</accession>
<keyword evidence="2" id="KW-1185">Reference proteome</keyword>
<evidence type="ECO:0000313" key="2">
    <source>
        <dbReference type="Proteomes" id="UP000828390"/>
    </source>
</evidence>
<organism evidence="1 2">
    <name type="scientific">Dreissena polymorpha</name>
    <name type="common">Zebra mussel</name>
    <name type="synonym">Mytilus polymorpha</name>
    <dbReference type="NCBI Taxonomy" id="45954"/>
    <lineage>
        <taxon>Eukaryota</taxon>
        <taxon>Metazoa</taxon>
        <taxon>Spiralia</taxon>
        <taxon>Lophotrochozoa</taxon>
        <taxon>Mollusca</taxon>
        <taxon>Bivalvia</taxon>
        <taxon>Autobranchia</taxon>
        <taxon>Heteroconchia</taxon>
        <taxon>Euheterodonta</taxon>
        <taxon>Imparidentia</taxon>
        <taxon>Neoheterodontei</taxon>
        <taxon>Myida</taxon>
        <taxon>Dreissenoidea</taxon>
        <taxon>Dreissenidae</taxon>
        <taxon>Dreissena</taxon>
    </lineage>
</organism>
<dbReference type="Proteomes" id="UP000828390">
    <property type="component" value="Unassembled WGS sequence"/>
</dbReference>
<protein>
    <submittedName>
        <fullName evidence="1">Uncharacterized protein</fullName>
    </submittedName>
</protein>
<comment type="caution">
    <text evidence="1">The sequence shown here is derived from an EMBL/GenBank/DDBJ whole genome shotgun (WGS) entry which is preliminary data.</text>
</comment>
<dbReference type="AlphaFoldDB" id="A0A9D4C1T4"/>
<reference evidence="1" key="2">
    <citation type="submission" date="2020-11" db="EMBL/GenBank/DDBJ databases">
        <authorList>
            <person name="McCartney M.A."/>
            <person name="Auch B."/>
            <person name="Kono T."/>
            <person name="Mallez S."/>
            <person name="Becker A."/>
            <person name="Gohl D.M."/>
            <person name="Silverstein K.A.T."/>
            <person name="Koren S."/>
            <person name="Bechman K.B."/>
            <person name="Herman A."/>
            <person name="Abrahante J.E."/>
            <person name="Garbe J."/>
        </authorList>
    </citation>
    <scope>NUCLEOTIDE SEQUENCE</scope>
    <source>
        <strain evidence="1">Duluth1</strain>
        <tissue evidence="1">Whole animal</tissue>
    </source>
</reference>